<dbReference type="Proteomes" id="UP000551758">
    <property type="component" value="Unassembled WGS sequence"/>
</dbReference>
<dbReference type="FunFam" id="3.40.720.10:FF:000174">
    <property type="entry name" value="Uncharacterized protein"/>
    <property type="match status" value="1"/>
</dbReference>
<gene>
    <name evidence="10" type="ORF">HPG69_010294</name>
</gene>
<organism evidence="10 11">
    <name type="scientific">Diceros bicornis minor</name>
    <name type="common">South-central black rhinoceros</name>
    <dbReference type="NCBI Taxonomy" id="77932"/>
    <lineage>
        <taxon>Eukaryota</taxon>
        <taxon>Metazoa</taxon>
        <taxon>Chordata</taxon>
        <taxon>Craniata</taxon>
        <taxon>Vertebrata</taxon>
        <taxon>Euteleostomi</taxon>
        <taxon>Mammalia</taxon>
        <taxon>Eutheria</taxon>
        <taxon>Laurasiatheria</taxon>
        <taxon>Perissodactyla</taxon>
        <taxon>Rhinocerotidae</taxon>
        <taxon>Diceros</taxon>
    </lineage>
</organism>
<dbReference type="EMBL" id="JACDTQ010001911">
    <property type="protein sequence ID" value="KAF5920760.1"/>
    <property type="molecule type" value="Genomic_DNA"/>
</dbReference>
<dbReference type="InterPro" id="IPR050738">
    <property type="entry name" value="Sulfatase"/>
</dbReference>
<evidence type="ECO:0000256" key="2">
    <source>
        <dbReference type="ARBA" id="ARBA00008779"/>
    </source>
</evidence>
<comment type="similarity">
    <text evidence="2">Belongs to the sulfatase family.</text>
</comment>
<feature type="transmembrane region" description="Helical" evidence="7">
    <location>
        <begin position="247"/>
        <end position="266"/>
    </location>
</feature>
<feature type="compositionally biased region" description="Polar residues" evidence="6">
    <location>
        <begin position="70"/>
        <end position="90"/>
    </location>
</feature>
<keyword evidence="4" id="KW-0378">Hydrolase</keyword>
<keyword evidence="7" id="KW-1133">Transmembrane helix</keyword>
<evidence type="ECO:0000256" key="3">
    <source>
        <dbReference type="ARBA" id="ARBA00022723"/>
    </source>
</evidence>
<feature type="chain" id="PRO_5029776800" description="Sulfatase N-terminal domain-containing protein" evidence="8">
    <location>
        <begin position="18"/>
        <end position="642"/>
    </location>
</feature>
<dbReference type="Pfam" id="PF00884">
    <property type="entry name" value="Sulfatase"/>
    <property type="match status" value="1"/>
</dbReference>
<evidence type="ECO:0000256" key="4">
    <source>
        <dbReference type="ARBA" id="ARBA00022801"/>
    </source>
</evidence>
<feature type="domain" description="Sulfatase N-terminal" evidence="9">
    <location>
        <begin position="26"/>
        <end position="470"/>
    </location>
</feature>
<evidence type="ECO:0000313" key="11">
    <source>
        <dbReference type="Proteomes" id="UP000551758"/>
    </source>
</evidence>
<feature type="region of interest" description="Disordered" evidence="6">
    <location>
        <begin position="69"/>
        <end position="90"/>
    </location>
</feature>
<dbReference type="Pfam" id="PF14707">
    <property type="entry name" value="Sulfatase_C"/>
    <property type="match status" value="1"/>
</dbReference>
<evidence type="ECO:0000256" key="5">
    <source>
        <dbReference type="ARBA" id="ARBA00022837"/>
    </source>
</evidence>
<feature type="signal peptide" evidence="8">
    <location>
        <begin position="1"/>
        <end position="17"/>
    </location>
</feature>
<feature type="non-terminal residue" evidence="10">
    <location>
        <position position="642"/>
    </location>
</feature>
<dbReference type="PANTHER" id="PTHR42693:SF16">
    <property type="entry name" value="ARYLSULFATASE H"/>
    <property type="match status" value="1"/>
</dbReference>
<feature type="non-terminal residue" evidence="10">
    <location>
        <position position="1"/>
    </location>
</feature>
<dbReference type="InterPro" id="IPR000917">
    <property type="entry name" value="Sulfatase_N"/>
</dbReference>
<dbReference type="Gene3D" id="3.40.720.10">
    <property type="entry name" value="Alkaline Phosphatase, subunit A"/>
    <property type="match status" value="2"/>
</dbReference>
<dbReference type="SUPFAM" id="SSF53649">
    <property type="entry name" value="Alkaline phosphatase-like"/>
    <property type="match status" value="1"/>
</dbReference>
<keyword evidence="3" id="KW-0479">Metal-binding</keyword>
<dbReference type="PANTHER" id="PTHR42693">
    <property type="entry name" value="ARYLSULFATASE FAMILY MEMBER"/>
    <property type="match status" value="1"/>
</dbReference>
<keyword evidence="8" id="KW-0732">Signal</keyword>
<comment type="caution">
    <text evidence="10">The sequence shown here is derived from an EMBL/GenBank/DDBJ whole genome shotgun (WGS) entry which is preliminary data.</text>
</comment>
<evidence type="ECO:0000256" key="8">
    <source>
        <dbReference type="SAM" id="SignalP"/>
    </source>
</evidence>
<keyword evidence="5" id="KW-0106">Calcium</keyword>
<evidence type="ECO:0000256" key="1">
    <source>
        <dbReference type="ARBA" id="ARBA00001913"/>
    </source>
</evidence>
<sequence>NCWLSVSLWCLVGGLNGRFVTRNSRPNIVLLMADGLGVGDLCCYGKDAAPSPDGGGPALPPTSLLLQAEQPRSQVASPPEQQRWPQGSTPNIDHLASEGVRLTQHLAAASVCTLSRAAFLTGRYPIRSGMASSFNPNRALVWLGGSGGLPTNETTFAKLLQHRGYRTGLIGMARGTLNVNTLMFMLRGYQVIFLPGKWHQGLSCASRNDHCFHPLNHGFDYFYGLPFGLFSDCQPSKTPELHRWLRIKLWISTAVLGLVPVLLLIPKCARWFSVPWKVILVFALLALFFVSWYSSYGFTRHWNCILMRNHEIVQQPMRGERVASLMLKEVLAFIDRYKREPFLLFVSFLHVHTPLITKKKFIGHSKYGLYGDNVEEMDWMVGKILEALDRELLANRTLVYFTSDHGGCLEAQDGGAQLGGWNGIYKGGRGMGGWEGGIRVLGIFRWPTVLEAGKVIDEPTSLMDIYPTLSYVGGGILPQDRVIDSRNLMPLLEGKVSHSDHEFLFHYCGVYLHAARWHQKDCATVWKVHYVTPKFSPEGAGACYGSGICSCTGDVTYHDPPLLFDISRDPSESQPLNPDNEALFGSVVQKIEAAIKDHRRTLTPVPEQLSVFNTIWKPWLQPCCETFPFCGCDKEDDILSTA</sequence>
<keyword evidence="7" id="KW-0472">Membrane</keyword>
<dbReference type="Gene3D" id="3.30.1120.10">
    <property type="match status" value="1"/>
</dbReference>
<evidence type="ECO:0000256" key="7">
    <source>
        <dbReference type="SAM" id="Phobius"/>
    </source>
</evidence>
<dbReference type="FunFam" id="3.30.1120.10:FF:000001">
    <property type="entry name" value="Arylsulfatase E"/>
    <property type="match status" value="1"/>
</dbReference>
<protein>
    <recommendedName>
        <fullName evidence="9">Sulfatase N-terminal domain-containing protein</fullName>
    </recommendedName>
</protein>
<dbReference type="GO" id="GO:0046872">
    <property type="term" value="F:metal ion binding"/>
    <property type="evidence" value="ECO:0007669"/>
    <property type="project" value="UniProtKB-KW"/>
</dbReference>
<dbReference type="Gene3D" id="1.10.287.550">
    <property type="entry name" value="Helix hairpin bin"/>
    <property type="match status" value="1"/>
</dbReference>
<reference evidence="10 11" key="1">
    <citation type="journal article" date="2020" name="Mol. Biol. Evol.">
        <title>Interspecific Gene Flow and the Evolution of Specialization in Black and White Rhinoceros.</title>
        <authorList>
            <person name="Moodley Y."/>
            <person name="Westbury M.V."/>
            <person name="Russo I.M."/>
            <person name="Gopalakrishnan S."/>
            <person name="Rakotoarivelo A."/>
            <person name="Olsen R.A."/>
            <person name="Prost S."/>
            <person name="Tunstall T."/>
            <person name="Ryder O.A."/>
            <person name="Dalen L."/>
            <person name="Bruford M.W."/>
        </authorList>
    </citation>
    <scope>NUCLEOTIDE SEQUENCE [LARGE SCALE GENOMIC DNA]</scope>
    <source>
        <strain evidence="10">SBR-YM</strain>
        <tissue evidence="10">Skin</tissue>
    </source>
</reference>
<feature type="transmembrane region" description="Helical" evidence="7">
    <location>
        <begin position="278"/>
        <end position="298"/>
    </location>
</feature>
<evidence type="ECO:0000259" key="9">
    <source>
        <dbReference type="Pfam" id="PF00884"/>
    </source>
</evidence>
<accession>A0A7J7EY77</accession>
<keyword evidence="7" id="KW-0812">Transmembrane</keyword>
<evidence type="ECO:0000256" key="6">
    <source>
        <dbReference type="SAM" id="MobiDB-lite"/>
    </source>
</evidence>
<dbReference type="GO" id="GO:0004065">
    <property type="term" value="F:arylsulfatase activity"/>
    <property type="evidence" value="ECO:0007669"/>
    <property type="project" value="TreeGrafter"/>
</dbReference>
<dbReference type="InterPro" id="IPR017850">
    <property type="entry name" value="Alkaline_phosphatase_core_sf"/>
</dbReference>
<dbReference type="FunFam" id="1.10.287.550:FF:000001">
    <property type="entry name" value="Arylsulfatase E"/>
    <property type="match status" value="1"/>
</dbReference>
<comment type="cofactor">
    <cofactor evidence="1">
        <name>Ca(2+)</name>
        <dbReference type="ChEBI" id="CHEBI:29108"/>
    </cofactor>
</comment>
<keyword evidence="11" id="KW-1185">Reference proteome</keyword>
<proteinExistence type="inferred from homology"/>
<dbReference type="GO" id="GO:0005783">
    <property type="term" value="C:endoplasmic reticulum"/>
    <property type="evidence" value="ECO:0007669"/>
    <property type="project" value="UniProtKB-ARBA"/>
</dbReference>
<dbReference type="AlphaFoldDB" id="A0A7J7EY77"/>
<evidence type="ECO:0000313" key="10">
    <source>
        <dbReference type="EMBL" id="KAF5920760.1"/>
    </source>
</evidence>
<name>A0A7J7EY77_DICBM</name>